<dbReference type="InterPro" id="IPR001279">
    <property type="entry name" value="Metallo-B-lactamas"/>
</dbReference>
<dbReference type="EMBL" id="BOQN01000115">
    <property type="protein sequence ID" value="GIM96308.1"/>
    <property type="molecule type" value="Genomic_DNA"/>
</dbReference>
<sequence length="308" mass="33890">MTSNPPAFAPVPPGAEGPAIPDQGYLRQEIGDGLHLVTDGVYQMMFLATGDGVVAVDAPPALGRFILPAVAEVTSMPVTHVVYSHHHADHIGAASIYPEEAQRWAHRDTAVLLDRLHDKRRPSPTGIVDDSHVLTVGDQELRLDYRGPNHSPGNLFVYAPRQRTLMLIDVIFPGWVPFDSLAQSTDIPGWVDAHDHILGYDFDTFVGGHVSRLGTREDVTLQQEYLRDVRAAIEEERAGLDMQQVMQRASDPKNPWAFVETMNDLFTTAATNSVNAKWTGRLAGADVYTRSNVRAMASALHIDYGTLH</sequence>
<dbReference type="AlphaFoldDB" id="A0A919WA47"/>
<evidence type="ECO:0000313" key="2">
    <source>
        <dbReference type="EMBL" id="GIM96308.1"/>
    </source>
</evidence>
<feature type="domain" description="Metallo-beta-lactamase" evidence="1">
    <location>
        <begin position="41"/>
        <end position="209"/>
    </location>
</feature>
<dbReference type="RefSeq" id="WP_213011993.1">
    <property type="nucleotide sequence ID" value="NZ_BOQN01000115.1"/>
</dbReference>
<evidence type="ECO:0000259" key="1">
    <source>
        <dbReference type="SMART" id="SM00849"/>
    </source>
</evidence>
<dbReference type="InterPro" id="IPR036866">
    <property type="entry name" value="RibonucZ/Hydroxyglut_hydro"/>
</dbReference>
<dbReference type="PANTHER" id="PTHR42951">
    <property type="entry name" value="METALLO-BETA-LACTAMASE DOMAIN-CONTAINING"/>
    <property type="match status" value="1"/>
</dbReference>
<protein>
    <submittedName>
        <fullName evidence="2">MBL fold metallo-hydrolase</fullName>
    </submittedName>
</protein>
<dbReference type="Pfam" id="PF00753">
    <property type="entry name" value="Lactamase_B"/>
    <property type="match status" value="1"/>
</dbReference>
<proteinExistence type="predicted"/>
<reference evidence="2 3" key="1">
    <citation type="submission" date="2021-03" db="EMBL/GenBank/DDBJ databases">
        <title>Whole genome shotgun sequence of Actinoplanes toevensis NBRC 105298.</title>
        <authorList>
            <person name="Komaki H."/>
            <person name="Tamura T."/>
        </authorList>
    </citation>
    <scope>NUCLEOTIDE SEQUENCE [LARGE SCALE GENOMIC DNA]</scope>
    <source>
        <strain evidence="2 3">NBRC 105298</strain>
    </source>
</reference>
<dbReference type="InterPro" id="IPR050855">
    <property type="entry name" value="NDM-1-like"/>
</dbReference>
<name>A0A919WA47_9ACTN</name>
<keyword evidence="3" id="KW-1185">Reference proteome</keyword>
<organism evidence="2 3">
    <name type="scientific">Paractinoplanes toevensis</name>
    <dbReference type="NCBI Taxonomy" id="571911"/>
    <lineage>
        <taxon>Bacteria</taxon>
        <taxon>Bacillati</taxon>
        <taxon>Actinomycetota</taxon>
        <taxon>Actinomycetes</taxon>
        <taxon>Micromonosporales</taxon>
        <taxon>Micromonosporaceae</taxon>
        <taxon>Paractinoplanes</taxon>
    </lineage>
</organism>
<dbReference type="Proteomes" id="UP000677082">
    <property type="component" value="Unassembled WGS sequence"/>
</dbReference>
<dbReference type="SMART" id="SM00849">
    <property type="entry name" value="Lactamase_B"/>
    <property type="match status" value="1"/>
</dbReference>
<evidence type="ECO:0000313" key="3">
    <source>
        <dbReference type="Proteomes" id="UP000677082"/>
    </source>
</evidence>
<dbReference type="SUPFAM" id="SSF56281">
    <property type="entry name" value="Metallo-hydrolase/oxidoreductase"/>
    <property type="match status" value="1"/>
</dbReference>
<accession>A0A919WA47</accession>
<gene>
    <name evidence="2" type="ORF">Ato02nite_081010</name>
</gene>
<dbReference type="Gene3D" id="3.60.15.10">
    <property type="entry name" value="Ribonuclease Z/Hydroxyacylglutathione hydrolase-like"/>
    <property type="match status" value="1"/>
</dbReference>
<comment type="caution">
    <text evidence="2">The sequence shown here is derived from an EMBL/GenBank/DDBJ whole genome shotgun (WGS) entry which is preliminary data.</text>
</comment>
<dbReference type="CDD" id="cd16276">
    <property type="entry name" value="metallo-hydrolase-like_MBL-fold"/>
    <property type="match status" value="1"/>
</dbReference>